<dbReference type="EMBL" id="VOQS01000001">
    <property type="protein sequence ID" value="TXC88922.1"/>
    <property type="molecule type" value="Genomic_DNA"/>
</dbReference>
<dbReference type="AlphaFoldDB" id="A0A5C6VTV1"/>
<protein>
    <submittedName>
        <fullName evidence="1">Uncharacterized protein</fullName>
    </submittedName>
</protein>
<reference evidence="1 2" key="1">
    <citation type="journal article" date="2018" name="Int. J. Syst. Evol. Microbiol.">
        <title>Paraburkholderia azotifigens sp. nov., a nitrogen-fixing bacterium isolated from paddy soil.</title>
        <authorList>
            <person name="Choi G.M."/>
            <person name="Im W.T."/>
        </authorList>
    </citation>
    <scope>NUCLEOTIDE SEQUENCE [LARGE SCALE GENOMIC DNA]</scope>
    <source>
        <strain evidence="1 2">NF 2-5-3</strain>
    </source>
</reference>
<name>A0A5C6VTV1_9BURK</name>
<sequence>MQSGETAASCLRGTDDSLTASWIFRIPHRAPFGDAEAHRASSDGAKRMIDIDVDGQSVCHYERTANQSHARGNVSAASMHVKFSYPVGLPCGFSLLLTAIRLHTSEGCDGDEPERLFLPERGDCCSCKPPTPD</sequence>
<dbReference type="Proteomes" id="UP000321776">
    <property type="component" value="Unassembled WGS sequence"/>
</dbReference>
<gene>
    <name evidence="1" type="ORF">FRZ40_15895</name>
</gene>
<evidence type="ECO:0000313" key="1">
    <source>
        <dbReference type="EMBL" id="TXC88922.1"/>
    </source>
</evidence>
<comment type="caution">
    <text evidence="1">The sequence shown here is derived from an EMBL/GenBank/DDBJ whole genome shotgun (WGS) entry which is preliminary data.</text>
</comment>
<evidence type="ECO:0000313" key="2">
    <source>
        <dbReference type="Proteomes" id="UP000321776"/>
    </source>
</evidence>
<proteinExistence type="predicted"/>
<organism evidence="1 2">
    <name type="scientific">Paraburkholderia azotifigens</name>
    <dbReference type="NCBI Taxonomy" id="2057004"/>
    <lineage>
        <taxon>Bacteria</taxon>
        <taxon>Pseudomonadati</taxon>
        <taxon>Pseudomonadota</taxon>
        <taxon>Betaproteobacteria</taxon>
        <taxon>Burkholderiales</taxon>
        <taxon>Burkholderiaceae</taxon>
        <taxon>Paraburkholderia</taxon>
    </lineage>
</organism>
<accession>A0A5C6VTV1</accession>